<feature type="region of interest" description="Disordered" evidence="13">
    <location>
        <begin position="1"/>
        <end position="40"/>
    </location>
</feature>
<keyword evidence="17" id="KW-0670">Pyruvate</keyword>
<evidence type="ECO:0000313" key="17">
    <source>
        <dbReference type="EMBL" id="EFE42302.1"/>
    </source>
</evidence>
<dbReference type="AlphaFoldDB" id="D4D728"/>
<name>D4D728_TRIVH</name>
<sequence length="632" mass="70881">MEVEGRFLRGKKNQQERKAERGGEEASLQHHDRQKHREPDNYTEVTMSTIPVGEYIFRRLHQLGIRNIVGVPGDFNLNLLDHVYSVPDLRWVGTCNELNAAYAADGYARARSLPGVVVTTYGVGELSALNGIVGAYSEYIPVIHIVGNTSRDMQRNHTRIHHTLWMDQWDHRTYQKMVEPVAAATAFLDDESKVAAEVDRVIETAIKRRLPVYLFVPLDIQDSPIDAAPLEKPLDLTVRNEGREAEEDEVVEEVVKRMGQAKDPGVLVDMLMSRHNLYKETSELIKLLAAPWYTTPLGKSTVNESDPHYAGLYCGITSSNPALKGQIESHDAVLHLGPFNVSGNTGGFSTQLPADKLIELHPGFCSVGGKVWKGLDFRPVITKLLARLAKEPIQRKVDLAKILPKTSEKPSDDNCTDPLDHARFWDRLSKFLRPNDFVIAEVGTSQFGSQGLTLPDNTTYFSQLYYSCIGFSVPATLGVLLARRETSSPGRVILLVGDGSLHMTVQEIGTMVREGFKPIIFVVNNKGYTIERLIHGPEQQYNDISEMWDYQKMLGFFGAKDSRSYTARTYKELGVILNNETFLKTDVIQVVEIFFDIMDSPWNLTDLLKLKEERLAKARAEKEKAAALAPAN</sequence>
<dbReference type="Pfam" id="PF02775">
    <property type="entry name" value="TPP_enzyme_C"/>
    <property type="match status" value="1"/>
</dbReference>
<dbReference type="Gene3D" id="3.40.50.970">
    <property type="match status" value="2"/>
</dbReference>
<keyword evidence="10" id="KW-0456">Lyase</keyword>
<gene>
    <name evidence="17" type="ORF">TRV_02907</name>
</gene>
<keyword evidence="6 11" id="KW-0479">Metal-binding</keyword>
<keyword evidence="9 12" id="KW-0786">Thiamine pyrophosphate</keyword>
<dbReference type="InterPro" id="IPR012001">
    <property type="entry name" value="Thiamin_PyroP_enz_TPP-bd_dom"/>
</dbReference>
<evidence type="ECO:0000256" key="7">
    <source>
        <dbReference type="ARBA" id="ARBA00022793"/>
    </source>
</evidence>
<evidence type="ECO:0000313" key="18">
    <source>
        <dbReference type="Proteomes" id="UP000008383"/>
    </source>
</evidence>
<dbReference type="InterPro" id="IPR029035">
    <property type="entry name" value="DHS-like_NAD/FAD-binding_dom"/>
</dbReference>
<comment type="similarity">
    <text evidence="3 12">Belongs to the TPP enzyme family.</text>
</comment>
<feature type="domain" description="Thiamine pyrophosphate enzyme central" evidence="14">
    <location>
        <begin position="251"/>
        <end position="362"/>
    </location>
</feature>
<feature type="binding site" evidence="11">
    <location>
        <position position="525"/>
    </location>
    <ligand>
        <name>Mg(2+)</name>
        <dbReference type="ChEBI" id="CHEBI:18420"/>
    </ligand>
</feature>
<dbReference type="PANTHER" id="PTHR43452:SF3">
    <property type="entry name" value="TRANSAMINATED AMINO ACID DECARBOXYLASE"/>
    <property type="match status" value="1"/>
</dbReference>
<feature type="domain" description="Thiamine pyrophosphate enzyme N-terminal TPP-binding" evidence="16">
    <location>
        <begin position="52"/>
        <end position="157"/>
    </location>
</feature>
<evidence type="ECO:0000256" key="6">
    <source>
        <dbReference type="ARBA" id="ARBA00022723"/>
    </source>
</evidence>
<keyword evidence="8 11" id="KW-0460">Magnesium</keyword>
<comment type="caution">
    <text evidence="17">The sequence shown here is derived from an EMBL/GenBank/DDBJ whole genome shotgun (WGS) entry which is preliminary data.</text>
</comment>
<dbReference type="GO" id="GO:0005829">
    <property type="term" value="C:cytosol"/>
    <property type="evidence" value="ECO:0007669"/>
    <property type="project" value="TreeGrafter"/>
</dbReference>
<dbReference type="SUPFAM" id="SSF52467">
    <property type="entry name" value="DHS-like NAD/FAD-binding domain"/>
    <property type="match status" value="1"/>
</dbReference>
<evidence type="ECO:0000259" key="14">
    <source>
        <dbReference type="Pfam" id="PF00205"/>
    </source>
</evidence>
<comment type="catalytic activity">
    <reaction evidence="1">
        <text>a 2-oxocarboxylate + H(+) = an aldehyde + CO2</text>
        <dbReference type="Rhea" id="RHEA:11628"/>
        <dbReference type="ChEBI" id="CHEBI:15378"/>
        <dbReference type="ChEBI" id="CHEBI:16526"/>
        <dbReference type="ChEBI" id="CHEBI:17478"/>
        <dbReference type="ChEBI" id="CHEBI:35179"/>
        <dbReference type="EC" id="4.1.1.1"/>
    </reaction>
</comment>
<evidence type="ECO:0000256" key="5">
    <source>
        <dbReference type="ARBA" id="ARBA00014422"/>
    </source>
</evidence>
<evidence type="ECO:0000256" key="1">
    <source>
        <dbReference type="ARBA" id="ARBA00001041"/>
    </source>
</evidence>
<evidence type="ECO:0000256" key="13">
    <source>
        <dbReference type="SAM" id="MobiDB-lite"/>
    </source>
</evidence>
<evidence type="ECO:0000256" key="12">
    <source>
        <dbReference type="RuleBase" id="RU362132"/>
    </source>
</evidence>
<dbReference type="CDD" id="cd02005">
    <property type="entry name" value="TPP_PDC_IPDC"/>
    <property type="match status" value="1"/>
</dbReference>
<evidence type="ECO:0000256" key="9">
    <source>
        <dbReference type="ARBA" id="ARBA00023052"/>
    </source>
</evidence>
<protein>
    <recommendedName>
        <fullName evidence="5">Pyruvate decarboxylase</fullName>
        <ecNumber evidence="4">4.1.1.1</ecNumber>
    </recommendedName>
</protein>
<keyword evidence="7" id="KW-0210">Decarboxylase</keyword>
<reference evidence="18" key="1">
    <citation type="journal article" date="2011" name="Genome Biol.">
        <title>Comparative and functional genomics provide insights into the pathogenicity of dermatophytic fungi.</title>
        <authorList>
            <person name="Burmester A."/>
            <person name="Shelest E."/>
            <person name="Gloeckner G."/>
            <person name="Heddergott C."/>
            <person name="Schindler S."/>
            <person name="Staib P."/>
            <person name="Heidel A."/>
            <person name="Felder M."/>
            <person name="Petzold A."/>
            <person name="Szafranski K."/>
            <person name="Feuermann M."/>
            <person name="Pedruzzi I."/>
            <person name="Priebe S."/>
            <person name="Groth M."/>
            <person name="Winkler R."/>
            <person name="Li W."/>
            <person name="Kniemeyer O."/>
            <person name="Schroeckh V."/>
            <person name="Hertweck C."/>
            <person name="Hube B."/>
            <person name="White T.C."/>
            <person name="Platzer M."/>
            <person name="Guthke R."/>
            <person name="Heitman J."/>
            <person name="Woestemeyer J."/>
            <person name="Zipfel P.F."/>
            <person name="Monod M."/>
            <person name="Brakhage A.A."/>
        </authorList>
    </citation>
    <scope>NUCLEOTIDE SEQUENCE [LARGE SCALE GENOMIC DNA]</scope>
    <source>
        <strain evidence="18">HKI 0517</strain>
    </source>
</reference>
<evidence type="ECO:0000256" key="8">
    <source>
        <dbReference type="ARBA" id="ARBA00022842"/>
    </source>
</evidence>
<dbReference type="GeneID" id="9576978"/>
<dbReference type="EMBL" id="ACYE01000150">
    <property type="protein sequence ID" value="EFE42302.1"/>
    <property type="molecule type" value="Genomic_DNA"/>
</dbReference>
<evidence type="ECO:0000259" key="15">
    <source>
        <dbReference type="Pfam" id="PF02775"/>
    </source>
</evidence>
<evidence type="ECO:0000256" key="4">
    <source>
        <dbReference type="ARBA" id="ARBA00013202"/>
    </source>
</evidence>
<dbReference type="InterPro" id="IPR012000">
    <property type="entry name" value="Thiamin_PyroP_enz_cen_dom"/>
</dbReference>
<dbReference type="PIRSF" id="PIRSF036565">
    <property type="entry name" value="Pyruvt_ip_decrb"/>
    <property type="match status" value="1"/>
</dbReference>
<dbReference type="RefSeq" id="XP_003022920.1">
    <property type="nucleotide sequence ID" value="XM_003022874.1"/>
</dbReference>
<dbReference type="GO" id="GO:0004737">
    <property type="term" value="F:pyruvate decarboxylase activity"/>
    <property type="evidence" value="ECO:0007669"/>
    <property type="project" value="UniProtKB-EC"/>
</dbReference>
<evidence type="ECO:0000256" key="2">
    <source>
        <dbReference type="ARBA" id="ARBA00001964"/>
    </source>
</evidence>
<organism evidence="17 18">
    <name type="scientific">Trichophyton verrucosum (strain HKI 0517)</name>
    <dbReference type="NCBI Taxonomy" id="663202"/>
    <lineage>
        <taxon>Eukaryota</taxon>
        <taxon>Fungi</taxon>
        <taxon>Dikarya</taxon>
        <taxon>Ascomycota</taxon>
        <taxon>Pezizomycotina</taxon>
        <taxon>Eurotiomycetes</taxon>
        <taxon>Eurotiomycetidae</taxon>
        <taxon>Onygenales</taxon>
        <taxon>Arthrodermataceae</taxon>
        <taxon>Trichophyton</taxon>
    </lineage>
</organism>
<dbReference type="SUPFAM" id="SSF52518">
    <property type="entry name" value="Thiamin diphosphate-binding fold (THDP-binding)"/>
    <property type="match status" value="2"/>
</dbReference>
<dbReference type="FunFam" id="3.40.50.970:FF:000019">
    <property type="entry name" value="Pyruvate decarboxylase isozyme"/>
    <property type="match status" value="1"/>
</dbReference>
<comment type="cofactor">
    <cofactor evidence="11">
        <name>Mg(2+)</name>
        <dbReference type="ChEBI" id="CHEBI:18420"/>
    </cofactor>
    <text evidence="11">Binds 1 Mg(2+) per subunit.</text>
</comment>
<dbReference type="EC" id="4.1.1.1" evidence="4"/>
<feature type="binding site" evidence="11">
    <location>
        <position position="498"/>
    </location>
    <ligand>
        <name>Mg(2+)</name>
        <dbReference type="ChEBI" id="CHEBI:18420"/>
    </ligand>
</feature>
<dbReference type="InterPro" id="IPR047214">
    <property type="entry name" value="TPP_PDC_IPDC"/>
</dbReference>
<evidence type="ECO:0000256" key="3">
    <source>
        <dbReference type="ARBA" id="ARBA00007812"/>
    </source>
</evidence>
<dbReference type="GO" id="GO:0000949">
    <property type="term" value="P:aromatic amino acid family catabolic process to alcohol via Ehrlich pathway"/>
    <property type="evidence" value="ECO:0007669"/>
    <property type="project" value="TreeGrafter"/>
</dbReference>
<dbReference type="HOGENOM" id="CLU_013748_0_2_1"/>
<dbReference type="FunFam" id="3.40.50.970:FF:000024">
    <property type="entry name" value="Pyruvate decarboxylase isozyme"/>
    <property type="match status" value="1"/>
</dbReference>
<dbReference type="Gene3D" id="3.40.50.1220">
    <property type="entry name" value="TPP-binding domain"/>
    <property type="match status" value="1"/>
</dbReference>
<dbReference type="Pfam" id="PF02776">
    <property type="entry name" value="TPP_enzyme_N"/>
    <property type="match status" value="1"/>
</dbReference>
<dbReference type="InterPro" id="IPR047213">
    <property type="entry name" value="TPP_PYR_PDC_IPDC-like"/>
</dbReference>
<feature type="binding site" evidence="11">
    <location>
        <position position="527"/>
    </location>
    <ligand>
        <name>Mg(2+)</name>
        <dbReference type="ChEBI" id="CHEBI:18420"/>
    </ligand>
</feature>
<dbReference type="InterPro" id="IPR029061">
    <property type="entry name" value="THDP-binding"/>
</dbReference>
<evidence type="ECO:0000256" key="10">
    <source>
        <dbReference type="ARBA" id="ARBA00023239"/>
    </source>
</evidence>
<dbReference type="GO" id="GO:0030976">
    <property type="term" value="F:thiamine pyrophosphate binding"/>
    <property type="evidence" value="ECO:0007669"/>
    <property type="project" value="InterPro"/>
</dbReference>
<dbReference type="InterPro" id="IPR012110">
    <property type="entry name" value="PDC/IPDC-like"/>
</dbReference>
<proteinExistence type="inferred from homology"/>
<dbReference type="KEGG" id="tve:TRV_02907"/>
<dbReference type="InterPro" id="IPR011766">
    <property type="entry name" value="TPP_enzyme_TPP-bd"/>
</dbReference>
<dbReference type="PANTHER" id="PTHR43452">
    <property type="entry name" value="PYRUVATE DECARBOXYLASE"/>
    <property type="match status" value="1"/>
</dbReference>
<dbReference type="CDD" id="cd07038">
    <property type="entry name" value="TPP_PYR_PDC_IPDC_like"/>
    <property type="match status" value="1"/>
</dbReference>
<dbReference type="Pfam" id="PF00205">
    <property type="entry name" value="TPP_enzyme_M"/>
    <property type="match status" value="1"/>
</dbReference>
<dbReference type="GO" id="GO:0005634">
    <property type="term" value="C:nucleus"/>
    <property type="evidence" value="ECO:0007669"/>
    <property type="project" value="TreeGrafter"/>
</dbReference>
<accession>D4D728</accession>
<dbReference type="OrthoDB" id="308383at2759"/>
<evidence type="ECO:0000259" key="16">
    <source>
        <dbReference type="Pfam" id="PF02776"/>
    </source>
</evidence>
<dbReference type="Proteomes" id="UP000008383">
    <property type="component" value="Unassembled WGS sequence"/>
</dbReference>
<evidence type="ECO:0000256" key="11">
    <source>
        <dbReference type="PIRSR" id="PIRSR036565-2"/>
    </source>
</evidence>
<comment type="cofactor">
    <cofactor evidence="2">
        <name>thiamine diphosphate</name>
        <dbReference type="ChEBI" id="CHEBI:58937"/>
    </cofactor>
</comment>
<keyword evidence="18" id="KW-1185">Reference proteome</keyword>
<dbReference type="GO" id="GO:0000287">
    <property type="term" value="F:magnesium ion binding"/>
    <property type="evidence" value="ECO:0007669"/>
    <property type="project" value="InterPro"/>
</dbReference>
<feature type="domain" description="Thiamine pyrophosphate enzyme TPP-binding" evidence="15">
    <location>
        <begin position="442"/>
        <end position="577"/>
    </location>
</feature>